<dbReference type="InterPro" id="IPR021109">
    <property type="entry name" value="Peptidase_aspartic_dom_sf"/>
</dbReference>
<evidence type="ECO:0000313" key="3">
    <source>
        <dbReference type="Proteomes" id="UP001362999"/>
    </source>
</evidence>
<reference evidence="2 3" key="1">
    <citation type="journal article" date="2024" name="J Genomics">
        <title>Draft genome sequencing and assembly of Favolaschia claudopus CIRM-BRFM 2984 isolated from oak limbs.</title>
        <authorList>
            <person name="Navarro D."/>
            <person name="Drula E."/>
            <person name="Chaduli D."/>
            <person name="Cazenave R."/>
            <person name="Ahrendt S."/>
            <person name="Wang J."/>
            <person name="Lipzen A."/>
            <person name="Daum C."/>
            <person name="Barry K."/>
            <person name="Grigoriev I.V."/>
            <person name="Favel A."/>
            <person name="Rosso M.N."/>
            <person name="Martin F."/>
        </authorList>
    </citation>
    <scope>NUCLEOTIDE SEQUENCE [LARGE SCALE GENOMIC DNA]</scope>
    <source>
        <strain evidence="2 3">CIRM-BRFM 2984</strain>
    </source>
</reference>
<comment type="caution">
    <text evidence="2">The sequence shown here is derived from an EMBL/GenBank/DDBJ whole genome shotgun (WGS) entry which is preliminary data.</text>
</comment>
<dbReference type="AlphaFoldDB" id="A0AAW0A7M2"/>
<name>A0AAW0A7M2_9AGAR</name>
<dbReference type="EMBL" id="JAWWNJ010000081">
    <property type="protein sequence ID" value="KAK7001864.1"/>
    <property type="molecule type" value="Genomic_DNA"/>
</dbReference>
<feature type="signal peptide" evidence="1">
    <location>
        <begin position="1"/>
        <end position="18"/>
    </location>
</feature>
<feature type="non-terminal residue" evidence="2">
    <location>
        <position position="1"/>
    </location>
</feature>
<dbReference type="Gene3D" id="2.40.70.10">
    <property type="entry name" value="Acid Proteases"/>
    <property type="match status" value="1"/>
</dbReference>
<proteinExistence type="predicted"/>
<accession>A0AAW0A7M2</accession>
<keyword evidence="1" id="KW-0732">Signal</keyword>
<dbReference type="Proteomes" id="UP001362999">
    <property type="component" value="Unassembled WGS sequence"/>
</dbReference>
<gene>
    <name evidence="2" type="ORF">R3P38DRAFT_3045145</name>
</gene>
<keyword evidence="3" id="KW-1185">Reference proteome</keyword>
<sequence>VILSFLISLLALTIQGPAHNTQSMGPMSSVAAIWAQVPGAGLLSPGNINIWADQPDWSFGQPFLRGVYTVLRQGNPPAVGFAELSEQGGGGSCQ</sequence>
<evidence type="ECO:0000256" key="1">
    <source>
        <dbReference type="SAM" id="SignalP"/>
    </source>
</evidence>
<organism evidence="2 3">
    <name type="scientific">Favolaschia claudopus</name>
    <dbReference type="NCBI Taxonomy" id="2862362"/>
    <lineage>
        <taxon>Eukaryota</taxon>
        <taxon>Fungi</taxon>
        <taxon>Dikarya</taxon>
        <taxon>Basidiomycota</taxon>
        <taxon>Agaricomycotina</taxon>
        <taxon>Agaricomycetes</taxon>
        <taxon>Agaricomycetidae</taxon>
        <taxon>Agaricales</taxon>
        <taxon>Marasmiineae</taxon>
        <taxon>Mycenaceae</taxon>
        <taxon>Favolaschia</taxon>
    </lineage>
</organism>
<feature type="chain" id="PRO_5043508283" evidence="1">
    <location>
        <begin position="19"/>
        <end position="94"/>
    </location>
</feature>
<protein>
    <submittedName>
        <fullName evidence="2">Uncharacterized protein</fullName>
    </submittedName>
</protein>
<evidence type="ECO:0000313" key="2">
    <source>
        <dbReference type="EMBL" id="KAK7001864.1"/>
    </source>
</evidence>